<gene>
    <name evidence="2" type="ORF">A3K06_01610</name>
</gene>
<sequence length="322" mass="35972">MRPFPYFEILQQAWTYTRRRPWLWIFGFFAGGTAGINFGGFNYVFSPPTEAQVAQAEAQWGAVVSWIQFHSLWFTVIVALVFVVSGAMIVLAGISRGALVWAGGKFSEDERVRNLDSVDFIVVFRQGRAHFWRIVGLQVLTTLAFLAMFALYLTPVIYLFAADAVNRAVFLSFFGLLIFIPAGITLSFMHLYGPIFLVVYGVNISSALQYSFNLFRQKFVESLLFALLLLVTSFGFGLILLFSLVLLGLPLLLCAYLLLRFGFLEAALVWAAGSGILLICYTVVMGAAFAVFQNFAWVIAVRQMLRTVNLKKEEEAVAPEPA</sequence>
<name>A0A1F5NBN3_9BACT</name>
<dbReference type="AlphaFoldDB" id="A0A1F5NBN3"/>
<evidence type="ECO:0000256" key="1">
    <source>
        <dbReference type="SAM" id="Phobius"/>
    </source>
</evidence>
<dbReference type="EMBL" id="MFEG01000036">
    <property type="protein sequence ID" value="OGE75066.1"/>
    <property type="molecule type" value="Genomic_DNA"/>
</dbReference>
<keyword evidence="1" id="KW-0472">Membrane</keyword>
<proteinExistence type="predicted"/>
<feature type="transmembrane region" description="Helical" evidence="1">
    <location>
        <begin position="72"/>
        <end position="94"/>
    </location>
</feature>
<organism evidence="2 3">
    <name type="scientific">Candidatus Doudnabacteria bacterium RIFCSPHIGHO2_01_52_17</name>
    <dbReference type="NCBI Taxonomy" id="1817820"/>
    <lineage>
        <taxon>Bacteria</taxon>
        <taxon>Candidatus Doudnaibacteriota</taxon>
    </lineage>
</organism>
<evidence type="ECO:0000313" key="2">
    <source>
        <dbReference type="EMBL" id="OGE75066.1"/>
    </source>
</evidence>
<feature type="transmembrane region" description="Helical" evidence="1">
    <location>
        <begin position="21"/>
        <end position="45"/>
    </location>
</feature>
<evidence type="ECO:0008006" key="4">
    <source>
        <dbReference type="Google" id="ProtNLM"/>
    </source>
</evidence>
<feature type="transmembrane region" description="Helical" evidence="1">
    <location>
        <begin position="173"/>
        <end position="202"/>
    </location>
</feature>
<keyword evidence="1" id="KW-0812">Transmembrane</keyword>
<feature type="transmembrane region" description="Helical" evidence="1">
    <location>
        <begin position="134"/>
        <end position="161"/>
    </location>
</feature>
<comment type="caution">
    <text evidence="2">The sequence shown here is derived from an EMBL/GenBank/DDBJ whole genome shotgun (WGS) entry which is preliminary data.</text>
</comment>
<dbReference type="Proteomes" id="UP000176547">
    <property type="component" value="Unassembled WGS sequence"/>
</dbReference>
<accession>A0A1F5NBN3</accession>
<reference evidence="2 3" key="1">
    <citation type="journal article" date="2016" name="Nat. Commun.">
        <title>Thousands of microbial genomes shed light on interconnected biogeochemical processes in an aquifer system.</title>
        <authorList>
            <person name="Anantharaman K."/>
            <person name="Brown C.T."/>
            <person name="Hug L.A."/>
            <person name="Sharon I."/>
            <person name="Castelle C.J."/>
            <person name="Probst A.J."/>
            <person name="Thomas B.C."/>
            <person name="Singh A."/>
            <person name="Wilkins M.J."/>
            <person name="Karaoz U."/>
            <person name="Brodie E.L."/>
            <person name="Williams K.H."/>
            <person name="Hubbard S.S."/>
            <person name="Banfield J.F."/>
        </authorList>
    </citation>
    <scope>NUCLEOTIDE SEQUENCE [LARGE SCALE GENOMIC DNA]</scope>
</reference>
<feature type="transmembrane region" description="Helical" evidence="1">
    <location>
        <begin position="267"/>
        <end position="300"/>
    </location>
</feature>
<evidence type="ECO:0000313" key="3">
    <source>
        <dbReference type="Proteomes" id="UP000176547"/>
    </source>
</evidence>
<keyword evidence="1" id="KW-1133">Transmembrane helix</keyword>
<protein>
    <recommendedName>
        <fullName evidence="4">Glycerophosphoryl diester phosphodiesterase membrane domain-containing protein</fullName>
    </recommendedName>
</protein>
<feature type="transmembrane region" description="Helical" evidence="1">
    <location>
        <begin position="223"/>
        <end position="247"/>
    </location>
</feature>